<dbReference type="PROSITE" id="PS51257">
    <property type="entry name" value="PROKAR_LIPOPROTEIN"/>
    <property type="match status" value="1"/>
</dbReference>
<protein>
    <recommendedName>
        <fullName evidence="3">Tetratricopeptide repeat protein</fullName>
    </recommendedName>
</protein>
<dbReference type="Proteomes" id="UP001165367">
    <property type="component" value="Unassembled WGS sequence"/>
</dbReference>
<dbReference type="EMBL" id="JAKLTR010000013">
    <property type="protein sequence ID" value="MCG2616511.1"/>
    <property type="molecule type" value="Genomic_DNA"/>
</dbReference>
<accession>A0ABS9KW11</accession>
<evidence type="ECO:0000313" key="2">
    <source>
        <dbReference type="Proteomes" id="UP001165367"/>
    </source>
</evidence>
<name>A0ABS9KW11_9BACT</name>
<evidence type="ECO:0008006" key="3">
    <source>
        <dbReference type="Google" id="ProtNLM"/>
    </source>
</evidence>
<dbReference type="RefSeq" id="WP_237875047.1">
    <property type="nucleotide sequence ID" value="NZ_JAKLTR010000013.1"/>
</dbReference>
<reference evidence="1" key="1">
    <citation type="submission" date="2022-01" db="EMBL/GenBank/DDBJ databases">
        <authorList>
            <person name="Jo J.-H."/>
            <person name="Im W.-T."/>
        </authorList>
    </citation>
    <scope>NUCLEOTIDE SEQUENCE</scope>
    <source>
        <strain evidence="1">NA20</strain>
    </source>
</reference>
<evidence type="ECO:0000313" key="1">
    <source>
        <dbReference type="EMBL" id="MCG2616511.1"/>
    </source>
</evidence>
<comment type="caution">
    <text evidence="1">The sequence shown here is derived from an EMBL/GenBank/DDBJ whole genome shotgun (WGS) entry which is preliminary data.</text>
</comment>
<proteinExistence type="predicted"/>
<keyword evidence="2" id="KW-1185">Reference proteome</keyword>
<gene>
    <name evidence="1" type="ORF">LZZ85_19580</name>
</gene>
<sequence length="379" mass="44415">MQLKLYTYFLLLAFAFSSCKNLGKIYQQGRYDEAVTLAAQKLSKKPDDAATLDILQNAYRYAIEDHERNIRNFAGTTSDLRFENIYREYASLQSLYESIRRSPSVYKVVQPTDYSSFMNTYQEEASNARVDRGMELMDQNTKKGFRDAYSEFQRALALKPGDLSIKQKMDEAYANAVTNVVIQPLTRFGYQYTSYSYDFNNFNYDILRYLNNNSRASFLRFYSANEAAQVRPDNTVELRFSDVNIGRYRDERNVREVSKQIVTKEIVFKADSVKREYTTVKAKITTITRTLQADGLLQALINDIDRRHLWSDTYRADYRWVYTFSTYTGDERALSEEDKRLLNQREQFPPNNDEIIRVIMADVQNKAQCGISDYYNRVF</sequence>
<organism evidence="1 2">
    <name type="scientific">Terrimonas ginsenosidimutans</name>
    <dbReference type="NCBI Taxonomy" id="2908004"/>
    <lineage>
        <taxon>Bacteria</taxon>
        <taxon>Pseudomonadati</taxon>
        <taxon>Bacteroidota</taxon>
        <taxon>Chitinophagia</taxon>
        <taxon>Chitinophagales</taxon>
        <taxon>Chitinophagaceae</taxon>
        <taxon>Terrimonas</taxon>
    </lineage>
</organism>